<dbReference type="AlphaFoldDB" id="A0A0F9FS73"/>
<reference evidence="2" key="1">
    <citation type="journal article" date="2015" name="Nature">
        <title>Complex archaea that bridge the gap between prokaryotes and eukaryotes.</title>
        <authorList>
            <person name="Spang A."/>
            <person name="Saw J.H."/>
            <person name="Jorgensen S.L."/>
            <person name="Zaremba-Niedzwiedzka K."/>
            <person name="Martijn J."/>
            <person name="Lind A.E."/>
            <person name="van Eijk R."/>
            <person name="Schleper C."/>
            <person name="Guy L."/>
            <person name="Ettema T.J."/>
        </authorList>
    </citation>
    <scope>NUCLEOTIDE SEQUENCE</scope>
</reference>
<name>A0A0F9FS73_9ZZZZ</name>
<sequence length="175" mass="19868">MTERVNPLTHCVTCAAELTIDKKRGCKVCRLCHPEPVAAPVPLPKAKAYLDVKMTERRISEMIKEAFETGAVNYVSTDKSRPENIRIEIGMERIRDIIREEMEDLFIQKPPVTKKEVEKLTWRQEAKSLGISLHQEKGGVRKKVDVLADIELRKGADNGKETKQETKKEADQEAA</sequence>
<accession>A0A0F9FS73</accession>
<comment type="caution">
    <text evidence="2">The sequence shown here is derived from an EMBL/GenBank/DDBJ whole genome shotgun (WGS) entry which is preliminary data.</text>
</comment>
<protein>
    <submittedName>
        <fullName evidence="2">Uncharacterized protein</fullName>
    </submittedName>
</protein>
<feature type="region of interest" description="Disordered" evidence="1">
    <location>
        <begin position="155"/>
        <end position="175"/>
    </location>
</feature>
<proteinExistence type="predicted"/>
<evidence type="ECO:0000313" key="2">
    <source>
        <dbReference type="EMBL" id="KKL89033.1"/>
    </source>
</evidence>
<gene>
    <name evidence="2" type="ORF">LCGC14_1918720</name>
</gene>
<organism evidence="2">
    <name type="scientific">marine sediment metagenome</name>
    <dbReference type="NCBI Taxonomy" id="412755"/>
    <lineage>
        <taxon>unclassified sequences</taxon>
        <taxon>metagenomes</taxon>
        <taxon>ecological metagenomes</taxon>
    </lineage>
</organism>
<evidence type="ECO:0000256" key="1">
    <source>
        <dbReference type="SAM" id="MobiDB-lite"/>
    </source>
</evidence>
<dbReference type="EMBL" id="LAZR01020397">
    <property type="protein sequence ID" value="KKL89033.1"/>
    <property type="molecule type" value="Genomic_DNA"/>
</dbReference>